<dbReference type="Gene3D" id="3.40.50.1820">
    <property type="entry name" value="alpha/beta hydrolase"/>
    <property type="match status" value="1"/>
</dbReference>
<comment type="caution">
    <text evidence="4">The sequence shown here is derived from an EMBL/GenBank/DDBJ whole genome shotgun (WGS) entry which is preliminary data.</text>
</comment>
<evidence type="ECO:0000256" key="2">
    <source>
        <dbReference type="SAM" id="Phobius"/>
    </source>
</evidence>
<dbReference type="InterPro" id="IPR046357">
    <property type="entry name" value="PPIase_dom_sf"/>
</dbReference>
<dbReference type="InterPro" id="IPR002921">
    <property type="entry name" value="Fungal_lipase-type"/>
</dbReference>
<dbReference type="AlphaFoldDB" id="A0A1Q9F7K0"/>
<keyword evidence="5" id="KW-1185">Reference proteome</keyword>
<evidence type="ECO:0000313" key="5">
    <source>
        <dbReference type="Proteomes" id="UP000186817"/>
    </source>
</evidence>
<dbReference type="PANTHER" id="PTHR45856">
    <property type="entry name" value="ALPHA/BETA-HYDROLASES SUPERFAMILY PROTEIN"/>
    <property type="match status" value="1"/>
</dbReference>
<dbReference type="PANTHER" id="PTHR45856:SF11">
    <property type="entry name" value="FUNGAL LIPASE-LIKE DOMAIN-CONTAINING PROTEIN"/>
    <property type="match status" value="1"/>
</dbReference>
<dbReference type="Proteomes" id="UP000186817">
    <property type="component" value="Unassembled WGS sequence"/>
</dbReference>
<keyword evidence="2" id="KW-0472">Membrane</keyword>
<keyword evidence="2" id="KW-0812">Transmembrane</keyword>
<dbReference type="OrthoDB" id="426718at2759"/>
<feature type="domain" description="Fungal lipase-type" evidence="3">
    <location>
        <begin position="343"/>
        <end position="495"/>
    </location>
</feature>
<feature type="transmembrane region" description="Helical" evidence="2">
    <location>
        <begin position="173"/>
        <end position="198"/>
    </location>
</feature>
<evidence type="ECO:0000313" key="4">
    <source>
        <dbReference type="EMBL" id="OLQ15637.1"/>
    </source>
</evidence>
<feature type="region of interest" description="Disordered" evidence="1">
    <location>
        <begin position="83"/>
        <end position="107"/>
    </location>
</feature>
<reference evidence="4 5" key="1">
    <citation type="submission" date="2016-02" db="EMBL/GenBank/DDBJ databases">
        <title>Genome analysis of coral dinoflagellate symbionts highlights evolutionary adaptations to a symbiotic lifestyle.</title>
        <authorList>
            <person name="Aranda M."/>
            <person name="Li Y."/>
            <person name="Liew Y.J."/>
            <person name="Baumgarten S."/>
            <person name="Simakov O."/>
            <person name="Wilson M."/>
            <person name="Piel J."/>
            <person name="Ashoor H."/>
            <person name="Bougouffa S."/>
            <person name="Bajic V.B."/>
            <person name="Ryu T."/>
            <person name="Ravasi T."/>
            <person name="Bayer T."/>
            <person name="Micklem G."/>
            <person name="Kim H."/>
            <person name="Bhak J."/>
            <person name="Lajeunesse T.C."/>
            <person name="Voolstra C.R."/>
        </authorList>
    </citation>
    <scope>NUCLEOTIDE SEQUENCE [LARGE SCALE GENOMIC DNA]</scope>
    <source>
        <strain evidence="4 5">CCMP2467</strain>
    </source>
</reference>
<dbReference type="SUPFAM" id="SSF54534">
    <property type="entry name" value="FKBP-like"/>
    <property type="match status" value="1"/>
</dbReference>
<dbReference type="Pfam" id="PF01764">
    <property type="entry name" value="Lipase_3"/>
    <property type="match status" value="1"/>
</dbReference>
<dbReference type="GO" id="GO:0006629">
    <property type="term" value="P:lipid metabolic process"/>
    <property type="evidence" value="ECO:0007669"/>
    <property type="project" value="InterPro"/>
</dbReference>
<evidence type="ECO:0000256" key="1">
    <source>
        <dbReference type="SAM" id="MobiDB-lite"/>
    </source>
</evidence>
<protein>
    <recommendedName>
        <fullName evidence="3">Fungal lipase-type domain-containing protein</fullName>
    </recommendedName>
</protein>
<dbReference type="InterPro" id="IPR051218">
    <property type="entry name" value="Sec_MonoDiacylglyc_Lipase"/>
</dbReference>
<dbReference type="GO" id="GO:0003755">
    <property type="term" value="F:peptidyl-prolyl cis-trans isomerase activity"/>
    <property type="evidence" value="ECO:0007669"/>
    <property type="project" value="InterPro"/>
</dbReference>
<dbReference type="Gene3D" id="3.10.50.40">
    <property type="match status" value="1"/>
</dbReference>
<dbReference type="SUPFAM" id="SSF53474">
    <property type="entry name" value="alpha/beta-Hydrolases"/>
    <property type="match status" value="1"/>
</dbReference>
<proteinExistence type="predicted"/>
<dbReference type="EMBL" id="LSRX01000001">
    <property type="protein sequence ID" value="OLQ15637.1"/>
    <property type="molecule type" value="Genomic_DNA"/>
</dbReference>
<name>A0A1Q9F7K0_SYMMI</name>
<evidence type="ECO:0000259" key="3">
    <source>
        <dbReference type="Pfam" id="PF01764"/>
    </source>
</evidence>
<dbReference type="InterPro" id="IPR029058">
    <property type="entry name" value="AB_hydrolase_fold"/>
</dbReference>
<keyword evidence="2" id="KW-1133">Transmembrane helix</keyword>
<organism evidence="4 5">
    <name type="scientific">Symbiodinium microadriaticum</name>
    <name type="common">Dinoflagellate</name>
    <name type="synonym">Zooxanthella microadriatica</name>
    <dbReference type="NCBI Taxonomy" id="2951"/>
    <lineage>
        <taxon>Eukaryota</taxon>
        <taxon>Sar</taxon>
        <taxon>Alveolata</taxon>
        <taxon>Dinophyceae</taxon>
        <taxon>Suessiales</taxon>
        <taxon>Symbiodiniaceae</taxon>
        <taxon>Symbiodinium</taxon>
    </lineage>
</organism>
<accession>A0A1Q9F7K0</accession>
<sequence length="583" mass="64123">MKRWWLASAAAVAVLAMLIGFRARFLFEGFVSKPKPGTLQVGSFVRLSYELYYAEVEDGHGTLEFEVGRGDVFPAVDRNVRGLNVGDTKEQEQEKEEEAEAEGRTETSVRLDFNHPLAGKNLTMTVVVLECRERTAPGVRVEVVVAGDGIRTPQDGDKVSMNCEGRPVEAAKALLLCIPPAAMVMAFQILFVFILAAANAMRTTEPSAVSAGPETSAYNEVVIPKVSELEEWKEKLSSVEPLQLPIGSKDAFIIDISMRMALLAYGRTTLSGSSGRLEFFSPGQGEPIAMCELTVRGVEASPQRIQKTHLAERQAGLNISLQDDSPYAVIYMMKLPEGGFGLVLSFKGSTNSLDWMRNFNILPSRLRSNDGVKVHTGFATHVDSIFRRLSRFTRLVKSLDEAWAAWGIPSNIQNMADFVTSGEWKWCICVGHSLGGAMAAIAAEKIASSANRPNSVYAVSIAAPVPGNKAFVADMKNKVQPQGGLRIENPYDLVPWSGYGGLRLRSRSVNGIVWVLPHDQWMKRTSKVSAHMIFNVIEHDDGNTTKHLRYDFGEHETNSDPTATATKNYVEVNALDANFRSRF</sequence>
<gene>
    <name evidence="4" type="ORF">AK812_SmicGene116</name>
</gene>